<sequence length="407" mass="45956">MANGREASGELPSLETGPQQQYFKSPRKVTPPERNALPSPPATIEVERIRNPPNLPQRLLDFKRKAETCDVAPLTYIPLSPAEYANACEQIDSAFKRFDYDPKRGLIILRMTSPTHDTFVYSLSRSIDQEIQRVGRDNSQVRGFTSQIEGGGSSRIYLGDKEKQDKIPKCLRRQPDGQFRLEGAEFPGVVIEVSYSQDGKQLSKLAKQYINYSEGNIKVVICVDINYGNTQSTVSLWKSQFNPDPESNDPDDYILDYEQAIEAQPFRTADGKPLNPESTLTLYLHDFAPDQSCQDIPNIPISISFAKICEFLDRAEKGQKDRESKDARGIRSTRKVRKRKVSSSSLEELALDDEERFKTQENAVDTRANHHDDDFEPRSGDVNVTYRDHDLRVETASGEAAYLVGIV</sequence>
<feature type="region of interest" description="Disordered" evidence="1">
    <location>
        <begin position="1"/>
        <end position="44"/>
    </location>
</feature>
<proteinExistence type="predicted"/>
<comment type="caution">
    <text evidence="2">The sequence shown here is derived from an EMBL/GenBank/DDBJ whole genome shotgun (WGS) entry which is preliminary data.</text>
</comment>
<evidence type="ECO:0000313" key="2">
    <source>
        <dbReference type="EMBL" id="RKK07513.1"/>
    </source>
</evidence>
<dbReference type="AlphaFoldDB" id="A0A3L6MUD2"/>
<feature type="compositionally biased region" description="Basic and acidic residues" evidence="1">
    <location>
        <begin position="367"/>
        <end position="379"/>
    </location>
</feature>
<evidence type="ECO:0000256" key="1">
    <source>
        <dbReference type="SAM" id="MobiDB-lite"/>
    </source>
</evidence>
<gene>
    <name evidence="2" type="ORF">BFJ65_g17718</name>
</gene>
<evidence type="ECO:0000313" key="3">
    <source>
        <dbReference type="Proteomes" id="UP000270866"/>
    </source>
</evidence>
<feature type="region of interest" description="Disordered" evidence="1">
    <location>
        <begin position="361"/>
        <end position="381"/>
    </location>
</feature>
<name>A0A3L6MUD2_FUSOX</name>
<dbReference type="Proteomes" id="UP000270866">
    <property type="component" value="Unassembled WGS sequence"/>
</dbReference>
<reference evidence="2 3" key="1">
    <citation type="journal article" date="2018" name="Sci. Rep.">
        <title>Characterisation of pathogen-specific regions and novel effector candidates in Fusarium oxysporum f. sp. cepae.</title>
        <authorList>
            <person name="Armitage A.D."/>
            <person name="Taylor A."/>
            <person name="Sobczyk M.K."/>
            <person name="Baxter L."/>
            <person name="Greenfield B.P."/>
            <person name="Bates H.J."/>
            <person name="Wilson F."/>
            <person name="Jackson A.C."/>
            <person name="Ott S."/>
            <person name="Harrison R.J."/>
            <person name="Clarkson J.P."/>
        </authorList>
    </citation>
    <scope>NUCLEOTIDE SEQUENCE [LARGE SCALE GENOMIC DNA]</scope>
    <source>
        <strain evidence="2 3">FoC_Fus2</strain>
    </source>
</reference>
<organism evidence="2 3">
    <name type="scientific">Fusarium oxysporum f. sp. cepae</name>
    <dbReference type="NCBI Taxonomy" id="396571"/>
    <lineage>
        <taxon>Eukaryota</taxon>
        <taxon>Fungi</taxon>
        <taxon>Dikarya</taxon>
        <taxon>Ascomycota</taxon>
        <taxon>Pezizomycotina</taxon>
        <taxon>Sordariomycetes</taxon>
        <taxon>Hypocreomycetidae</taxon>
        <taxon>Hypocreales</taxon>
        <taxon>Nectriaceae</taxon>
        <taxon>Fusarium</taxon>
        <taxon>Fusarium oxysporum species complex</taxon>
    </lineage>
</organism>
<accession>A0A3L6MUD2</accession>
<protein>
    <submittedName>
        <fullName evidence="2">Uncharacterized protein</fullName>
    </submittedName>
</protein>
<dbReference type="EMBL" id="MRCU01000016">
    <property type="protein sequence ID" value="RKK07513.1"/>
    <property type="molecule type" value="Genomic_DNA"/>
</dbReference>